<sequence>MGRLPPQRNLKDWPNSMETGARSTDAPNPSPYRKFLSTGPPYDGAGELAAVCSLIYVLDPVSKAVQARSHCEVEGLCFLLTITSIQTGQRNRAAIVRCAYELQTYITCVKDVRIEEVQMLCPPSVNGSDAWSLEHLQKIVFFEGVETGESAVVYRTSDNTYKFGNLDLRKKKTRRTWYSEQHLFSRSNQQSNFILDMREPHFYASTA</sequence>
<name>A0AB37QEH2_PSECA</name>
<organism evidence="2 3">
    <name type="scientific">Pseudomonas cannabina</name>
    <dbReference type="NCBI Taxonomy" id="86840"/>
    <lineage>
        <taxon>Bacteria</taxon>
        <taxon>Pseudomonadati</taxon>
        <taxon>Pseudomonadota</taxon>
        <taxon>Gammaproteobacteria</taxon>
        <taxon>Pseudomonadales</taxon>
        <taxon>Pseudomonadaceae</taxon>
        <taxon>Pseudomonas</taxon>
    </lineage>
</organism>
<dbReference type="AlphaFoldDB" id="A0AB37QEH2"/>
<evidence type="ECO:0000313" key="2">
    <source>
        <dbReference type="EMBL" id="RMN84443.1"/>
    </source>
</evidence>
<proteinExistence type="predicted"/>
<gene>
    <name evidence="2" type="ORF">ALQ53_103470</name>
</gene>
<evidence type="ECO:0000256" key="1">
    <source>
        <dbReference type="SAM" id="MobiDB-lite"/>
    </source>
</evidence>
<evidence type="ECO:0000313" key="3">
    <source>
        <dbReference type="Proteomes" id="UP000269335"/>
    </source>
</evidence>
<protein>
    <submittedName>
        <fullName evidence="2">Uncharacterized protein</fullName>
    </submittedName>
</protein>
<accession>A0AB37QEH2</accession>
<dbReference type="Proteomes" id="UP000269335">
    <property type="component" value="Unassembled WGS sequence"/>
</dbReference>
<comment type="caution">
    <text evidence="2">The sequence shown here is derived from an EMBL/GenBank/DDBJ whole genome shotgun (WGS) entry which is preliminary data.</text>
</comment>
<feature type="region of interest" description="Disordered" evidence="1">
    <location>
        <begin position="1"/>
        <end position="31"/>
    </location>
</feature>
<reference evidence="2 3" key="1">
    <citation type="submission" date="2018-08" db="EMBL/GenBank/DDBJ databases">
        <title>Recombination of ecologically and evolutionarily significant loci maintains genetic cohesion in the Pseudomonas syringae species complex.</title>
        <authorList>
            <person name="Dillon M."/>
            <person name="Thakur S."/>
            <person name="Almeida R.N.D."/>
            <person name="Weir B.S."/>
            <person name="Guttman D.S."/>
        </authorList>
    </citation>
    <scope>NUCLEOTIDE SEQUENCE [LARGE SCALE GENOMIC DNA]</scope>
    <source>
        <strain evidence="2 3">ICMP 15201</strain>
    </source>
</reference>
<feature type="compositionally biased region" description="Polar residues" evidence="1">
    <location>
        <begin position="16"/>
        <end position="27"/>
    </location>
</feature>
<dbReference type="EMBL" id="RBPH01000044">
    <property type="protein sequence ID" value="RMN84443.1"/>
    <property type="molecule type" value="Genomic_DNA"/>
</dbReference>